<sequence>MARVTRVLAVANQKGGVAKTTTVASLGAAMAESGKRVLLVDLDPQGSLTFSLGHDPDKLPVSVHEVLLGEVEPDAALVDTPEGMTLLPANIDLAGAEAMLLMRAGREHALKRAMAKLTGTYDVVLIDCPPSLGVLTLNGLTAAHEVIVPLQCETLAHRGVGQFLRTVSDVQAITNPDLKMLGALPTLYDSRTTHSRDVLFDVGPLSAIEADLIAIDAGGNDWHMGRAWRERTQRCTHVVNDHRGHNPTRGSALGPVATVARAVSRVHTAFPPPIQATRRLPPESHSPHRSHSTRVCAVRSGLPARAPSGLGLREPPGVRPRAGLEPNW</sequence>
<feature type="region of interest" description="Disordered" evidence="3">
    <location>
        <begin position="273"/>
        <end position="328"/>
    </location>
</feature>
<comment type="function">
    <text evidence="2">May play a role in septum formation.</text>
</comment>
<protein>
    <submittedName>
        <fullName evidence="5">Cobyrinic acid a,c-diamide synthase</fullName>
    </submittedName>
</protein>
<evidence type="ECO:0000256" key="2">
    <source>
        <dbReference type="ARBA" id="ARBA00059092"/>
    </source>
</evidence>
<evidence type="ECO:0000313" key="5">
    <source>
        <dbReference type="EMBL" id="ABN97225.1"/>
    </source>
</evidence>
<proteinExistence type="inferred from homology"/>
<dbReference type="InterPro" id="IPR025669">
    <property type="entry name" value="AAA_dom"/>
</dbReference>
<dbReference type="EMBL" id="CP000580">
    <property type="protein sequence ID" value="ABN97225.1"/>
    <property type="molecule type" value="Genomic_DNA"/>
</dbReference>
<dbReference type="KEGG" id="mjl:Mjls_1423"/>
<dbReference type="PANTHER" id="PTHR13696">
    <property type="entry name" value="P-LOOP CONTAINING NUCLEOSIDE TRIPHOSPHATE HYDROLASE"/>
    <property type="match status" value="1"/>
</dbReference>
<evidence type="ECO:0000256" key="3">
    <source>
        <dbReference type="SAM" id="MobiDB-lite"/>
    </source>
</evidence>
<dbReference type="Gene3D" id="3.40.50.300">
    <property type="entry name" value="P-loop containing nucleotide triphosphate hydrolases"/>
    <property type="match status" value="1"/>
</dbReference>
<reference evidence="5" key="1">
    <citation type="submission" date="2007-02" db="EMBL/GenBank/DDBJ databases">
        <title>Complete sequence of Mycobacterium sp. JLS.</title>
        <authorList>
            <consortium name="US DOE Joint Genome Institute"/>
            <person name="Copeland A."/>
            <person name="Lucas S."/>
            <person name="Lapidus A."/>
            <person name="Barry K."/>
            <person name="Detter J.C."/>
            <person name="Glavina del Rio T."/>
            <person name="Hammon N."/>
            <person name="Israni S."/>
            <person name="Dalin E."/>
            <person name="Tice H."/>
            <person name="Pitluck S."/>
            <person name="Chain P."/>
            <person name="Malfatti S."/>
            <person name="Shin M."/>
            <person name="Vergez L."/>
            <person name="Schmutz J."/>
            <person name="Larimer F."/>
            <person name="Land M."/>
            <person name="Hauser L."/>
            <person name="Kyrpides N."/>
            <person name="Mikhailova N."/>
            <person name="Miller C.D."/>
            <person name="Anderson A.J."/>
            <person name="Sims R.C."/>
            <person name="Richardson P."/>
        </authorList>
    </citation>
    <scope>NUCLEOTIDE SEQUENCE [LARGE SCALE GENOMIC DNA]</scope>
    <source>
        <strain evidence="5">JLS</strain>
    </source>
</reference>
<organism evidence="5">
    <name type="scientific">Mycobacterium sp. (strain JLS)</name>
    <dbReference type="NCBI Taxonomy" id="164757"/>
    <lineage>
        <taxon>Bacteria</taxon>
        <taxon>Bacillati</taxon>
        <taxon>Actinomycetota</taxon>
        <taxon>Actinomycetes</taxon>
        <taxon>Mycobacteriales</taxon>
        <taxon>Mycobacteriaceae</taxon>
        <taxon>Mycobacterium</taxon>
    </lineage>
</organism>
<gene>
    <name evidence="5" type="ordered locus">Mjls_1423</name>
</gene>
<dbReference type="CDD" id="cd02042">
    <property type="entry name" value="ParAB_family"/>
    <property type="match status" value="1"/>
</dbReference>
<comment type="similarity">
    <text evidence="1">Belongs to the ParA family.</text>
</comment>
<evidence type="ECO:0000256" key="1">
    <source>
        <dbReference type="ARBA" id="ARBA00006976"/>
    </source>
</evidence>
<dbReference type="InterPro" id="IPR027417">
    <property type="entry name" value="P-loop_NTPase"/>
</dbReference>
<dbReference type="InterPro" id="IPR050678">
    <property type="entry name" value="DNA_Partitioning_ATPase"/>
</dbReference>
<name>A0A5Q5CDK3_MYCSJ</name>
<dbReference type="FunFam" id="3.40.50.300:FF:000285">
    <property type="entry name" value="Sporulation initiation inhibitor Soj"/>
    <property type="match status" value="1"/>
</dbReference>
<dbReference type="AlphaFoldDB" id="A0A5Q5CDK3"/>
<dbReference type="PANTHER" id="PTHR13696:SF99">
    <property type="entry name" value="COBYRINIC ACID AC-DIAMIDE SYNTHASE"/>
    <property type="match status" value="1"/>
</dbReference>
<accession>A0A5Q5CDK3</accession>
<feature type="domain" description="AAA" evidence="4">
    <location>
        <begin position="6"/>
        <end position="180"/>
    </location>
</feature>
<dbReference type="Pfam" id="PF13614">
    <property type="entry name" value="AAA_31"/>
    <property type="match status" value="1"/>
</dbReference>
<evidence type="ECO:0000259" key="4">
    <source>
        <dbReference type="Pfam" id="PF13614"/>
    </source>
</evidence>
<dbReference type="SUPFAM" id="SSF52540">
    <property type="entry name" value="P-loop containing nucleoside triphosphate hydrolases"/>
    <property type="match status" value="1"/>
</dbReference>